<gene>
    <name evidence="1" type="ORF">PHLGIDRAFT_307580</name>
</gene>
<dbReference type="EMBL" id="KN840463">
    <property type="protein sequence ID" value="KIP09671.1"/>
    <property type="molecule type" value="Genomic_DNA"/>
</dbReference>
<accession>A0A0C3S2R8</accession>
<proteinExistence type="predicted"/>
<sequence length="108" mass="12292">MLIHSRRGSLFCSSIRWSLAVGRTSVLDLFSSREGRDFRKGSTVSFSIPSHAAMPQSHVMWLLVRVLRLVQTTVLNHNVSTLAKQDNYGKPHLLLKSLWRIVWHAEAP</sequence>
<protein>
    <submittedName>
        <fullName evidence="1">Uncharacterized protein</fullName>
    </submittedName>
</protein>
<dbReference type="AlphaFoldDB" id="A0A0C3S2R8"/>
<dbReference type="Proteomes" id="UP000053257">
    <property type="component" value="Unassembled WGS sequence"/>
</dbReference>
<dbReference type="HOGENOM" id="CLU_2197893_0_0_1"/>
<reference evidence="1 2" key="1">
    <citation type="journal article" date="2014" name="PLoS Genet.">
        <title>Analysis of the Phlebiopsis gigantea genome, transcriptome and secretome provides insight into its pioneer colonization strategies of wood.</title>
        <authorList>
            <person name="Hori C."/>
            <person name="Ishida T."/>
            <person name="Igarashi K."/>
            <person name="Samejima M."/>
            <person name="Suzuki H."/>
            <person name="Master E."/>
            <person name="Ferreira P."/>
            <person name="Ruiz-Duenas F.J."/>
            <person name="Held B."/>
            <person name="Canessa P."/>
            <person name="Larrondo L.F."/>
            <person name="Schmoll M."/>
            <person name="Druzhinina I.S."/>
            <person name="Kubicek C.P."/>
            <person name="Gaskell J.A."/>
            <person name="Kersten P."/>
            <person name="St John F."/>
            <person name="Glasner J."/>
            <person name="Sabat G."/>
            <person name="Splinter BonDurant S."/>
            <person name="Syed K."/>
            <person name="Yadav J."/>
            <person name="Mgbeahuruike A.C."/>
            <person name="Kovalchuk A."/>
            <person name="Asiegbu F.O."/>
            <person name="Lackner G."/>
            <person name="Hoffmeister D."/>
            <person name="Rencoret J."/>
            <person name="Gutierrez A."/>
            <person name="Sun H."/>
            <person name="Lindquist E."/>
            <person name="Barry K."/>
            <person name="Riley R."/>
            <person name="Grigoriev I.V."/>
            <person name="Henrissat B."/>
            <person name="Kues U."/>
            <person name="Berka R.M."/>
            <person name="Martinez A.T."/>
            <person name="Covert S.F."/>
            <person name="Blanchette R.A."/>
            <person name="Cullen D."/>
        </authorList>
    </citation>
    <scope>NUCLEOTIDE SEQUENCE [LARGE SCALE GENOMIC DNA]</scope>
    <source>
        <strain evidence="1 2">11061_1 CR5-6</strain>
    </source>
</reference>
<organism evidence="1 2">
    <name type="scientific">Phlebiopsis gigantea (strain 11061_1 CR5-6)</name>
    <name type="common">White-rot fungus</name>
    <name type="synonym">Peniophora gigantea</name>
    <dbReference type="NCBI Taxonomy" id="745531"/>
    <lineage>
        <taxon>Eukaryota</taxon>
        <taxon>Fungi</taxon>
        <taxon>Dikarya</taxon>
        <taxon>Basidiomycota</taxon>
        <taxon>Agaricomycotina</taxon>
        <taxon>Agaricomycetes</taxon>
        <taxon>Polyporales</taxon>
        <taxon>Phanerochaetaceae</taxon>
        <taxon>Phlebiopsis</taxon>
    </lineage>
</organism>
<keyword evidence="2" id="KW-1185">Reference proteome</keyword>
<evidence type="ECO:0000313" key="1">
    <source>
        <dbReference type="EMBL" id="KIP09671.1"/>
    </source>
</evidence>
<name>A0A0C3S2R8_PHLG1</name>
<evidence type="ECO:0000313" key="2">
    <source>
        <dbReference type="Proteomes" id="UP000053257"/>
    </source>
</evidence>